<keyword evidence="9" id="KW-1185">Reference proteome</keyword>
<name>A0A238YCA4_9BACT</name>
<evidence type="ECO:0000313" key="8">
    <source>
        <dbReference type="EMBL" id="SNR68223.1"/>
    </source>
</evidence>
<evidence type="ECO:0000256" key="4">
    <source>
        <dbReference type="ARBA" id="ARBA00022692"/>
    </source>
</evidence>
<keyword evidence="4 7" id="KW-0812">Transmembrane</keyword>
<feature type="transmembrane region" description="Helical" evidence="7">
    <location>
        <begin position="48"/>
        <end position="70"/>
    </location>
</feature>
<gene>
    <name evidence="8" type="ORF">SAMN04488503_0834</name>
</gene>
<comment type="similarity">
    <text evidence="2">Belongs to the chromate ion transporter (CHR) (TC 2.A.51) family.</text>
</comment>
<dbReference type="InterPro" id="IPR003370">
    <property type="entry name" value="Chromate_transpt"/>
</dbReference>
<feature type="transmembrane region" description="Helical" evidence="7">
    <location>
        <begin position="215"/>
        <end position="234"/>
    </location>
</feature>
<dbReference type="GO" id="GO:0015109">
    <property type="term" value="F:chromate transmembrane transporter activity"/>
    <property type="evidence" value="ECO:0007669"/>
    <property type="project" value="InterPro"/>
</dbReference>
<keyword evidence="5 7" id="KW-1133">Transmembrane helix</keyword>
<evidence type="ECO:0000256" key="7">
    <source>
        <dbReference type="SAM" id="Phobius"/>
    </source>
</evidence>
<dbReference type="GO" id="GO:0005886">
    <property type="term" value="C:plasma membrane"/>
    <property type="evidence" value="ECO:0007669"/>
    <property type="project" value="UniProtKB-SubCell"/>
</dbReference>
<accession>A0A238YCA4</accession>
<evidence type="ECO:0000256" key="2">
    <source>
        <dbReference type="ARBA" id="ARBA00005262"/>
    </source>
</evidence>
<dbReference type="PANTHER" id="PTHR33567">
    <property type="entry name" value="CHROMATE ION TRANSPORTER (EUROFUNG)"/>
    <property type="match status" value="1"/>
</dbReference>
<feature type="transmembrane region" description="Helical" evidence="7">
    <location>
        <begin position="82"/>
        <end position="107"/>
    </location>
</feature>
<dbReference type="InterPro" id="IPR014047">
    <property type="entry name" value="Chr_Tranpt_l_chain"/>
</dbReference>
<feature type="transmembrane region" description="Helical" evidence="7">
    <location>
        <begin position="388"/>
        <end position="406"/>
    </location>
</feature>
<proteinExistence type="inferred from homology"/>
<feature type="transmembrane region" description="Helical" evidence="7">
    <location>
        <begin position="280"/>
        <end position="298"/>
    </location>
</feature>
<organism evidence="8 9">
    <name type="scientific">Humidesulfovibrio mexicanus</name>
    <dbReference type="NCBI Taxonomy" id="147047"/>
    <lineage>
        <taxon>Bacteria</taxon>
        <taxon>Pseudomonadati</taxon>
        <taxon>Thermodesulfobacteriota</taxon>
        <taxon>Desulfovibrionia</taxon>
        <taxon>Desulfovibrionales</taxon>
        <taxon>Desulfovibrionaceae</taxon>
        <taxon>Humidesulfovibrio</taxon>
    </lineage>
</organism>
<sequence length="429" mass="43403">MSSSISLRDFVRCWLRLGCVGFVGGAAQAGRLRRELVDRLGWMDDAAFLRLRGACALLPGPQGFLLAVCLGRELRGPAGGALAGALWALPGVLVLLALTWGATAAAWQGQMDAALTGLSAMGVALALSALWRMGRSRLAHPVFWAFAAASFLMSWGLRLKFTGIVIAAALMGLWLGGLRPELFGLDPVEGAQAEGGSRRNPIAADAGVWRRGLRLAALFAGVWIGLAGAAHLLLGTDSILPRLFSLAMRTGAFAFGGAWGVLASLADVVQRQGWISSAQLAPGLGLAAIAPGPLALVAEHVGFVAGWAHPGALPQAAAGVLGSVLAVLGLLLPGLFLALGVAPHAAAFAANPRVRAASVGIGAALVGVLLKLCLLVGGAVFLPGGFEGGVDWVAVVLAAGALLALLRLPPVAVGALCAALAVAWSLAAG</sequence>
<evidence type="ECO:0000256" key="3">
    <source>
        <dbReference type="ARBA" id="ARBA00022475"/>
    </source>
</evidence>
<feature type="transmembrane region" description="Helical" evidence="7">
    <location>
        <begin position="246"/>
        <end position="268"/>
    </location>
</feature>
<reference evidence="8 9" key="1">
    <citation type="submission" date="2017-06" db="EMBL/GenBank/DDBJ databases">
        <authorList>
            <person name="Kim H.J."/>
            <person name="Triplett B.A."/>
        </authorList>
    </citation>
    <scope>NUCLEOTIDE SEQUENCE [LARGE SCALE GENOMIC DNA]</scope>
    <source>
        <strain evidence="8 9">DSM 13116</strain>
    </source>
</reference>
<dbReference type="Proteomes" id="UP000198324">
    <property type="component" value="Unassembled WGS sequence"/>
</dbReference>
<evidence type="ECO:0000313" key="9">
    <source>
        <dbReference type="Proteomes" id="UP000198324"/>
    </source>
</evidence>
<dbReference type="PANTHER" id="PTHR33567:SF3">
    <property type="entry name" value="CHROMATE ION TRANSPORTER (EUROFUNG)"/>
    <property type="match status" value="1"/>
</dbReference>
<feature type="transmembrane region" description="Helical" evidence="7">
    <location>
        <begin position="113"/>
        <end position="131"/>
    </location>
</feature>
<feature type="transmembrane region" description="Helical" evidence="7">
    <location>
        <begin position="354"/>
        <end position="382"/>
    </location>
</feature>
<keyword evidence="3" id="KW-1003">Cell membrane</keyword>
<dbReference type="Pfam" id="PF02417">
    <property type="entry name" value="Chromate_transp"/>
    <property type="match status" value="2"/>
</dbReference>
<feature type="transmembrane region" description="Helical" evidence="7">
    <location>
        <begin position="161"/>
        <end position="178"/>
    </location>
</feature>
<dbReference type="EMBL" id="FZOC01000001">
    <property type="protein sequence ID" value="SNR68223.1"/>
    <property type="molecule type" value="Genomic_DNA"/>
</dbReference>
<keyword evidence="6 7" id="KW-0472">Membrane</keyword>
<protein>
    <submittedName>
        <fullName evidence="8">Chromate transporter</fullName>
    </submittedName>
</protein>
<comment type="subcellular location">
    <subcellularLocation>
        <location evidence="1">Cell membrane</location>
        <topology evidence="1">Multi-pass membrane protein</topology>
    </subcellularLocation>
</comment>
<evidence type="ECO:0000256" key="1">
    <source>
        <dbReference type="ARBA" id="ARBA00004651"/>
    </source>
</evidence>
<evidence type="ECO:0000256" key="5">
    <source>
        <dbReference type="ARBA" id="ARBA00022989"/>
    </source>
</evidence>
<feature type="transmembrane region" description="Helical" evidence="7">
    <location>
        <begin position="318"/>
        <end position="342"/>
    </location>
</feature>
<dbReference type="AlphaFoldDB" id="A0A238YCA4"/>
<dbReference type="RefSeq" id="WP_179216869.1">
    <property type="nucleotide sequence ID" value="NZ_FZOC01000001.1"/>
</dbReference>
<feature type="transmembrane region" description="Helical" evidence="7">
    <location>
        <begin position="138"/>
        <end position="155"/>
    </location>
</feature>
<dbReference type="PIRSF" id="PIRSF004810">
    <property type="entry name" value="ChrA"/>
    <property type="match status" value="1"/>
</dbReference>
<evidence type="ECO:0000256" key="6">
    <source>
        <dbReference type="ARBA" id="ARBA00023136"/>
    </source>
</evidence>